<protein>
    <submittedName>
        <fullName evidence="2">Uncharacterized protein</fullName>
    </submittedName>
</protein>
<sequence length="288" mass="30176">MNQGSDPEDLGVFRVSSCPETGDEKFPYVFKPAPAVRESPGGGGGVQTLGTSPGRVPPGPPPGGRRGDNGVRGRAPSPLAGQPNGPLAAVQPTPDRTPPKVCPPPLDRGEAAGGDGDGVGRGVGVGFGSFADTTRAGRSAKRMSQTELHVRKRSVEAGSRDVLRTTETRQRQVGADIADTVHRGAFSTANQCERFDVPSNQECASAVTGHPDGCPAVGAPRPRSPASRAARPRAPRRAQGDRARRSSQGVEPRAAKVQGHQRVWWTDRAHRPGRHQNPDTQAITATIS</sequence>
<feature type="compositionally biased region" description="Polar residues" evidence="1">
    <location>
        <begin position="278"/>
        <end position="288"/>
    </location>
</feature>
<dbReference type="Proteomes" id="UP000002219">
    <property type="component" value="Chromosome 1"/>
</dbReference>
<dbReference type="HOGENOM" id="CLU_965883_0_0_11"/>
<organism evidence="2 3">
    <name type="scientific">Nocardiopsis dassonvillei (strain ATCC 23218 / DSM 43111 / CIP 107115 / JCM 7437 / KCTC 9190 / NBRC 14626 / NCTC 10488 / NRRL B-5397 / IMRU 509)</name>
    <name type="common">Actinomadura dassonvillei</name>
    <dbReference type="NCBI Taxonomy" id="446468"/>
    <lineage>
        <taxon>Bacteria</taxon>
        <taxon>Bacillati</taxon>
        <taxon>Actinomycetota</taxon>
        <taxon>Actinomycetes</taxon>
        <taxon>Streptosporangiales</taxon>
        <taxon>Nocardiopsidaceae</taxon>
        <taxon>Nocardiopsis</taxon>
    </lineage>
</organism>
<dbReference type="EMBL" id="CP002040">
    <property type="protein sequence ID" value="ADH66035.1"/>
    <property type="molecule type" value="Genomic_DNA"/>
</dbReference>
<feature type="compositionally biased region" description="Low complexity" evidence="1">
    <location>
        <begin position="215"/>
        <end position="229"/>
    </location>
</feature>
<dbReference type="AlphaFoldDB" id="D7AXG1"/>
<keyword evidence="3" id="KW-1185">Reference proteome</keyword>
<evidence type="ECO:0000256" key="1">
    <source>
        <dbReference type="SAM" id="MobiDB-lite"/>
    </source>
</evidence>
<accession>D7AXG1</accession>
<dbReference type="KEGG" id="nda:Ndas_0588"/>
<evidence type="ECO:0000313" key="2">
    <source>
        <dbReference type="EMBL" id="ADH66035.1"/>
    </source>
</evidence>
<evidence type="ECO:0000313" key="3">
    <source>
        <dbReference type="Proteomes" id="UP000002219"/>
    </source>
</evidence>
<feature type="region of interest" description="Disordered" evidence="1">
    <location>
        <begin position="136"/>
        <end position="155"/>
    </location>
</feature>
<dbReference type="STRING" id="446468.Ndas_0588"/>
<feature type="region of interest" description="Disordered" evidence="1">
    <location>
        <begin position="1"/>
        <end position="119"/>
    </location>
</feature>
<reference evidence="2 3" key="1">
    <citation type="journal article" date="2010" name="Stand. Genomic Sci.">
        <title>Complete genome sequence of Nocardiopsis dassonvillei type strain (IMRU 509).</title>
        <authorList>
            <person name="Sun H."/>
            <person name="Lapidus A."/>
            <person name="Nolan M."/>
            <person name="Lucas S."/>
            <person name="Del Rio T.G."/>
            <person name="Tice H."/>
            <person name="Cheng J.F."/>
            <person name="Tapia R."/>
            <person name="Han C."/>
            <person name="Goodwin L."/>
            <person name="Pitluck S."/>
            <person name="Pagani I."/>
            <person name="Ivanova N."/>
            <person name="Mavromatis K."/>
            <person name="Mikhailova N."/>
            <person name="Pati A."/>
            <person name="Chen A."/>
            <person name="Palaniappan K."/>
            <person name="Land M."/>
            <person name="Hauser L."/>
            <person name="Chang Y.J."/>
            <person name="Jeffries C.D."/>
            <person name="Djao O.D."/>
            <person name="Rohde M."/>
            <person name="Sikorski J."/>
            <person name="Goker M."/>
            <person name="Woyke T."/>
            <person name="Bristow J."/>
            <person name="Eisen J.A."/>
            <person name="Markowitz V."/>
            <person name="Hugenholtz P."/>
            <person name="Kyrpides N.C."/>
            <person name="Klenk H.P."/>
        </authorList>
    </citation>
    <scope>NUCLEOTIDE SEQUENCE [LARGE SCALE GENOMIC DNA]</scope>
    <source>
        <strain evidence="3">ATCC 23218 / DSM 43111 / CIP 107115 / JCM 7437 / KCTC 9190 / NBRC 14626 / NCTC 10488 / NRRL B-5397 / IMRU 509</strain>
    </source>
</reference>
<proteinExistence type="predicted"/>
<feature type="region of interest" description="Disordered" evidence="1">
    <location>
        <begin position="209"/>
        <end position="288"/>
    </location>
</feature>
<name>D7AXG1_NOCDD</name>
<gene>
    <name evidence="2" type="ordered locus">Ndas_0588</name>
</gene>